<dbReference type="PANTHER" id="PTHR12154">
    <property type="entry name" value="GLYCOSYL TRANSFERASE-RELATED"/>
    <property type="match status" value="1"/>
</dbReference>
<dbReference type="InterPro" id="IPR013969">
    <property type="entry name" value="Oligosacch_biosynth_Alg14"/>
</dbReference>
<evidence type="ECO:0000256" key="1">
    <source>
        <dbReference type="ARBA" id="ARBA00004389"/>
    </source>
</evidence>
<dbReference type="AlphaFoldDB" id="V3ZZZ8"/>
<dbReference type="KEGG" id="lgi:LOTGIDRAFT_165683"/>
<evidence type="ECO:0000256" key="4">
    <source>
        <dbReference type="ARBA" id="ARBA00022692"/>
    </source>
</evidence>
<accession>V3ZZZ8</accession>
<reference evidence="9 10" key="1">
    <citation type="journal article" date="2013" name="Nature">
        <title>Insights into bilaterian evolution from three spiralian genomes.</title>
        <authorList>
            <person name="Simakov O."/>
            <person name="Marletaz F."/>
            <person name="Cho S.J."/>
            <person name="Edsinger-Gonzales E."/>
            <person name="Havlak P."/>
            <person name="Hellsten U."/>
            <person name="Kuo D.H."/>
            <person name="Larsson T."/>
            <person name="Lv J."/>
            <person name="Arendt D."/>
            <person name="Savage R."/>
            <person name="Osoegawa K."/>
            <person name="de Jong P."/>
            <person name="Grimwood J."/>
            <person name="Chapman J.A."/>
            <person name="Shapiro H."/>
            <person name="Aerts A."/>
            <person name="Otillar R.P."/>
            <person name="Terry A.Y."/>
            <person name="Boore J.L."/>
            <person name="Grigoriev I.V."/>
            <person name="Lindberg D.R."/>
            <person name="Seaver E.C."/>
            <person name="Weisblat D.A."/>
            <person name="Putnam N.H."/>
            <person name="Rokhsar D.S."/>
        </authorList>
    </citation>
    <scope>NUCLEOTIDE SEQUENCE [LARGE SCALE GENOMIC DNA]</scope>
</reference>
<feature type="transmembrane region" description="Helical" evidence="8">
    <location>
        <begin position="100"/>
        <end position="120"/>
    </location>
</feature>
<evidence type="ECO:0000313" key="9">
    <source>
        <dbReference type="EMBL" id="ESO88250.1"/>
    </source>
</evidence>
<dbReference type="Proteomes" id="UP000030746">
    <property type="component" value="Unassembled WGS sequence"/>
</dbReference>
<keyword evidence="6 8" id="KW-1133">Transmembrane helix</keyword>
<dbReference type="EMBL" id="KB202719">
    <property type="protein sequence ID" value="ESO88250.1"/>
    <property type="molecule type" value="Genomic_DNA"/>
</dbReference>
<keyword evidence="4 8" id="KW-0812">Transmembrane</keyword>
<dbReference type="Pfam" id="PF08660">
    <property type="entry name" value="Alg14"/>
    <property type="match status" value="1"/>
</dbReference>
<dbReference type="RefSeq" id="XP_009060970.1">
    <property type="nucleotide sequence ID" value="XM_009062722.1"/>
</dbReference>
<dbReference type="Gene3D" id="3.40.50.2000">
    <property type="entry name" value="Glycogen Phosphorylase B"/>
    <property type="match status" value="1"/>
</dbReference>
<dbReference type="OMA" id="CRIVFIE"/>
<evidence type="ECO:0000256" key="5">
    <source>
        <dbReference type="ARBA" id="ARBA00022824"/>
    </source>
</evidence>
<dbReference type="STRING" id="225164.V3ZZZ8"/>
<protein>
    <recommendedName>
        <fullName evidence="3">UDP-N-acetylglucosamine transferase subunit ALG14</fullName>
    </recommendedName>
</protein>
<dbReference type="OrthoDB" id="17098at2759"/>
<dbReference type="GO" id="GO:0043541">
    <property type="term" value="C:UDP-N-acetylglucosamine transferase complex"/>
    <property type="evidence" value="ECO:0007669"/>
    <property type="project" value="TreeGrafter"/>
</dbReference>
<gene>
    <name evidence="9" type="ORF">LOTGIDRAFT_165683</name>
</gene>
<sequence>MYLVYRRYRQCPERSKLNEVRTEPASIVAVVGSGGHTREMLRLMSALSGNYSPRHYVVAYTDSISENKVHSLEDNLRKKKNLKNEYLIHKIPRCREVNQSWFTSFVCTVYSVLYCIPLMFICRPEIVLCNGPGTCIPVCLIGWLLKFIGFVKTRIIYVESICRVERLSMTGKLLYNFADNIIVQWPELQVKYPKCEYYGRLV</sequence>
<dbReference type="GO" id="GO:0006488">
    <property type="term" value="P:dolichol-linked oligosaccharide biosynthetic process"/>
    <property type="evidence" value="ECO:0007669"/>
    <property type="project" value="InterPro"/>
</dbReference>
<dbReference type="HOGENOM" id="CLU_064541_2_0_1"/>
<name>V3ZZZ8_LOTGI</name>
<dbReference type="GeneID" id="20240157"/>
<dbReference type="PANTHER" id="PTHR12154:SF4">
    <property type="entry name" value="UDP-N-ACETYLGLUCOSAMINE TRANSFERASE SUBUNIT ALG14 HOMOLOG"/>
    <property type="match status" value="1"/>
</dbReference>
<evidence type="ECO:0000256" key="3">
    <source>
        <dbReference type="ARBA" id="ARBA00017467"/>
    </source>
</evidence>
<comment type="subcellular location">
    <subcellularLocation>
        <location evidence="1">Endoplasmic reticulum membrane</location>
        <topology evidence="1">Single-pass membrane protein</topology>
    </subcellularLocation>
</comment>
<evidence type="ECO:0000256" key="2">
    <source>
        <dbReference type="ARBA" id="ARBA00009731"/>
    </source>
</evidence>
<dbReference type="GO" id="GO:0004577">
    <property type="term" value="F:N-acetylglucosaminyldiphosphodolichol N-acetylglucosaminyltransferase activity"/>
    <property type="evidence" value="ECO:0007669"/>
    <property type="project" value="TreeGrafter"/>
</dbReference>
<evidence type="ECO:0000313" key="10">
    <source>
        <dbReference type="Proteomes" id="UP000030746"/>
    </source>
</evidence>
<proteinExistence type="inferred from homology"/>
<keyword evidence="5" id="KW-0256">Endoplasmic reticulum</keyword>
<evidence type="ECO:0000256" key="8">
    <source>
        <dbReference type="SAM" id="Phobius"/>
    </source>
</evidence>
<dbReference type="CTD" id="20240157"/>
<evidence type="ECO:0000256" key="7">
    <source>
        <dbReference type="ARBA" id="ARBA00023136"/>
    </source>
</evidence>
<keyword evidence="7 8" id="KW-0472">Membrane</keyword>
<organism evidence="9 10">
    <name type="scientific">Lottia gigantea</name>
    <name type="common">Giant owl limpet</name>
    <dbReference type="NCBI Taxonomy" id="225164"/>
    <lineage>
        <taxon>Eukaryota</taxon>
        <taxon>Metazoa</taxon>
        <taxon>Spiralia</taxon>
        <taxon>Lophotrochozoa</taxon>
        <taxon>Mollusca</taxon>
        <taxon>Gastropoda</taxon>
        <taxon>Patellogastropoda</taxon>
        <taxon>Lottioidea</taxon>
        <taxon>Lottiidae</taxon>
        <taxon>Lottia</taxon>
    </lineage>
</organism>
<keyword evidence="10" id="KW-1185">Reference proteome</keyword>
<evidence type="ECO:0000256" key="6">
    <source>
        <dbReference type="ARBA" id="ARBA00022989"/>
    </source>
</evidence>
<comment type="similarity">
    <text evidence="2">Belongs to the ALG14 family.</text>
</comment>